<reference evidence="6 7" key="1">
    <citation type="submission" date="2023-11" db="EMBL/GenBank/DDBJ databases">
        <title>Paucibacter sp. nov., isolated from fresh soil in Korea.</title>
        <authorList>
            <person name="Le N.T.T."/>
        </authorList>
    </citation>
    <scope>NUCLEOTIDE SEQUENCE [LARGE SCALE GENOMIC DNA]</scope>
    <source>
        <strain evidence="6 7">R3-3</strain>
    </source>
</reference>
<gene>
    <name evidence="6" type="ORF">SNE35_22740</name>
</gene>
<feature type="compositionally biased region" description="Low complexity" evidence="3">
    <location>
        <begin position="390"/>
        <end position="408"/>
    </location>
</feature>
<accession>A0ABU5DM09</accession>
<dbReference type="PANTHER" id="PTHR33375">
    <property type="entry name" value="CHROMOSOME-PARTITIONING PROTEIN PARB-RELATED"/>
    <property type="match status" value="1"/>
</dbReference>
<organism evidence="6 7">
    <name type="scientific">Roseateles agri</name>
    <dbReference type="NCBI Taxonomy" id="3098619"/>
    <lineage>
        <taxon>Bacteria</taxon>
        <taxon>Pseudomonadati</taxon>
        <taxon>Pseudomonadota</taxon>
        <taxon>Betaproteobacteria</taxon>
        <taxon>Burkholderiales</taxon>
        <taxon>Sphaerotilaceae</taxon>
        <taxon>Roseateles</taxon>
    </lineage>
</organism>
<protein>
    <submittedName>
        <fullName evidence="6">ParB/RepB/Spo0J family partition protein</fullName>
    </submittedName>
</protein>
<dbReference type="InterPro" id="IPR027444">
    <property type="entry name" value="H-NS_C_dom"/>
</dbReference>
<dbReference type="InterPro" id="IPR036086">
    <property type="entry name" value="ParB/Sulfiredoxin_sf"/>
</dbReference>
<dbReference type="NCBIfam" id="TIGR00180">
    <property type="entry name" value="parB_part"/>
    <property type="match status" value="1"/>
</dbReference>
<sequence length="635" mass="69236">MSTIEHKTEPAVYVPLGLIAPSPTNPRKRFKQAKIDELAESIKKHGVIQPVLLRRNPAWHDGNGQPPHELVCGERRWRASKQAEKPTILALIRDLTDFEALEIQLLENIDRDDLHPLEEAEGLQKLLHPGEGMQGYASVEELAAKIGKSKRWIYLRLSLLNLCEPAREAFLDDKLNASVAGLIARMPNEDQQRSALKRILEGFGGEPLSFRASAEFLRKEFMLDLSLAPFDIRAVFQIAGPCSDCKKRSGASPDLFDDVKQGDMCQDSACFRAKQHETWELKFAEAEAAGHTVLRGVAAITLMPKPTALPNGHLWFDQPAPTLTADKRILSEIFGAKQRGVITLEHGPSGQILRIVPETDARKLLKSKNLLRPPAAPTPAPPPKPTLSDAATAVQAPSSSASPAAPQPRSEQTLAAMRGERACKLFGVRAQTLLLERMNTQGLPLAALRLAVAQLAGDLTYEATALIYRAHGWDIPPANTFMSSAERAKAERDFLHRIVNMEDGRLLGTLLAQVLMAEELTDPYTLEDIEASNYDGEPTWTIATELGVADQVAALAAEAEKEASSQIQAEEDERLGKNAAGDAFAAAHAPAKPGQVKYRNAATGETWSGRGLQPAWLKAAIAAGARLEDFTKEAA</sequence>
<evidence type="ECO:0000313" key="7">
    <source>
        <dbReference type="Proteomes" id="UP001285263"/>
    </source>
</evidence>
<dbReference type="CDD" id="cd16393">
    <property type="entry name" value="SPO0J_N"/>
    <property type="match status" value="1"/>
</dbReference>
<dbReference type="InterPro" id="IPR003115">
    <property type="entry name" value="ParB_N"/>
</dbReference>
<dbReference type="SMART" id="SM00470">
    <property type="entry name" value="ParB"/>
    <property type="match status" value="1"/>
</dbReference>
<comment type="similarity">
    <text evidence="1">Belongs to the ParB family.</text>
</comment>
<dbReference type="Proteomes" id="UP001285263">
    <property type="component" value="Unassembled WGS sequence"/>
</dbReference>
<comment type="caution">
    <text evidence="6">The sequence shown here is derived from an EMBL/GenBank/DDBJ whole genome shotgun (WGS) entry which is preliminary data.</text>
</comment>
<dbReference type="PANTHER" id="PTHR33375:SF1">
    <property type="entry name" value="CHROMOSOME-PARTITIONING PROTEIN PARB-RELATED"/>
    <property type="match status" value="1"/>
</dbReference>
<feature type="compositionally biased region" description="Pro residues" evidence="3">
    <location>
        <begin position="374"/>
        <end position="385"/>
    </location>
</feature>
<dbReference type="EMBL" id="JAXCLA010000007">
    <property type="protein sequence ID" value="MDY0747338.1"/>
    <property type="molecule type" value="Genomic_DNA"/>
</dbReference>
<evidence type="ECO:0000256" key="3">
    <source>
        <dbReference type="SAM" id="MobiDB-lite"/>
    </source>
</evidence>
<dbReference type="SUPFAM" id="SSF81273">
    <property type="entry name" value="H-NS histone-like proteins"/>
    <property type="match status" value="1"/>
</dbReference>
<evidence type="ECO:0000256" key="2">
    <source>
        <dbReference type="ARBA" id="ARBA00022829"/>
    </source>
</evidence>
<evidence type="ECO:0000256" key="1">
    <source>
        <dbReference type="ARBA" id="ARBA00006295"/>
    </source>
</evidence>
<dbReference type="InterPro" id="IPR004437">
    <property type="entry name" value="ParB/RepB/Spo0J"/>
</dbReference>
<name>A0ABU5DM09_9BURK</name>
<dbReference type="Gene3D" id="3.90.1530.30">
    <property type="match status" value="1"/>
</dbReference>
<dbReference type="Pfam" id="PF02195">
    <property type="entry name" value="ParB_N"/>
    <property type="match status" value="1"/>
</dbReference>
<keyword evidence="2" id="KW-0159">Chromosome partition</keyword>
<dbReference type="SMART" id="SM00528">
    <property type="entry name" value="HNS"/>
    <property type="match status" value="1"/>
</dbReference>
<dbReference type="Gene3D" id="1.10.10.2830">
    <property type="match status" value="1"/>
</dbReference>
<keyword evidence="7" id="KW-1185">Reference proteome</keyword>
<proteinExistence type="inferred from homology"/>
<feature type="domain" description="DNA-binding protein H-NS-like C-terminal" evidence="5">
    <location>
        <begin position="588"/>
        <end position="632"/>
    </location>
</feature>
<dbReference type="RefSeq" id="WP_320425295.1">
    <property type="nucleotide sequence ID" value="NZ_JAXCLA010000007.1"/>
</dbReference>
<dbReference type="Pfam" id="PF17762">
    <property type="entry name" value="HTH_ParB"/>
    <property type="match status" value="1"/>
</dbReference>
<dbReference type="Pfam" id="PF00816">
    <property type="entry name" value="Histone_HNS"/>
    <property type="match status" value="1"/>
</dbReference>
<dbReference type="SUPFAM" id="SSF110849">
    <property type="entry name" value="ParB/Sulfiredoxin"/>
    <property type="match status" value="1"/>
</dbReference>
<dbReference type="Gene3D" id="4.10.430.10">
    <property type="entry name" value="Histone-like protein H-NS, C-terminal domain"/>
    <property type="match status" value="1"/>
</dbReference>
<evidence type="ECO:0000259" key="4">
    <source>
        <dbReference type="SMART" id="SM00470"/>
    </source>
</evidence>
<feature type="domain" description="ParB-like N-terminal" evidence="4">
    <location>
        <begin position="12"/>
        <end position="109"/>
    </location>
</feature>
<dbReference type="SUPFAM" id="SSF109709">
    <property type="entry name" value="KorB DNA-binding domain-like"/>
    <property type="match status" value="1"/>
</dbReference>
<evidence type="ECO:0000259" key="5">
    <source>
        <dbReference type="SMART" id="SM00528"/>
    </source>
</evidence>
<dbReference type="InterPro" id="IPR037150">
    <property type="entry name" value="H-NS_C_dom_sf"/>
</dbReference>
<dbReference type="InterPro" id="IPR050336">
    <property type="entry name" value="Chromosome_partition/occlusion"/>
</dbReference>
<evidence type="ECO:0000313" key="6">
    <source>
        <dbReference type="EMBL" id="MDY0747338.1"/>
    </source>
</evidence>
<feature type="region of interest" description="Disordered" evidence="3">
    <location>
        <begin position="368"/>
        <end position="412"/>
    </location>
</feature>
<dbReference type="InterPro" id="IPR041468">
    <property type="entry name" value="HTH_ParB/Spo0J"/>
</dbReference>